<keyword evidence="2" id="KW-1133">Transmembrane helix</keyword>
<sequence>MSRFSLVRGSGNRPDRRKTAMPWNPRRVFHGMDRQRGITLIELIIVMVIIGILAIVTGAKWQGDLTLNAKADQLMNDIRRAQAESMTSLKNLTYTIQNVGSDSYRIEDNLGVPLDGAATKLDRVTIQPFRISFDGRGAPVANNAEVTFNQDVRLSMDGEAVTLRVIGYTGAVIRL</sequence>
<dbReference type="InterPro" id="IPR045584">
    <property type="entry name" value="Pilin-like"/>
</dbReference>
<feature type="transmembrane region" description="Helical" evidence="2">
    <location>
        <begin position="40"/>
        <end position="61"/>
    </location>
</feature>
<comment type="caution">
    <text evidence="3">The sequence shown here is derived from an EMBL/GenBank/DDBJ whole genome shotgun (WGS) entry which is preliminary data.</text>
</comment>
<reference evidence="3 4" key="2">
    <citation type="submission" date="2024-09" db="EMBL/GenBank/DDBJ databases">
        <title>Draft genome sequence of Candidatus Magnetaquicoccaceae bacterium FCR-1.</title>
        <authorList>
            <person name="Shimoshige H."/>
            <person name="Shimamura S."/>
            <person name="Taoka A."/>
            <person name="Kobayashi H."/>
            <person name="Maekawa T."/>
        </authorList>
    </citation>
    <scope>NUCLEOTIDE SEQUENCE [LARGE SCALE GENOMIC DNA]</scope>
    <source>
        <strain evidence="3 4">FCR-1</strain>
    </source>
</reference>
<evidence type="ECO:0000313" key="3">
    <source>
        <dbReference type="EMBL" id="GAB0057150.1"/>
    </source>
</evidence>
<dbReference type="Proteomes" id="UP001628193">
    <property type="component" value="Unassembled WGS sequence"/>
</dbReference>
<dbReference type="PROSITE" id="PS00409">
    <property type="entry name" value="PROKAR_NTER_METHYL"/>
    <property type="match status" value="1"/>
</dbReference>
<evidence type="ECO:0008006" key="5">
    <source>
        <dbReference type="Google" id="ProtNLM"/>
    </source>
</evidence>
<keyword evidence="2" id="KW-0472">Membrane</keyword>
<dbReference type="EMBL" id="BAAFGK010000004">
    <property type="protein sequence ID" value="GAB0057150.1"/>
    <property type="molecule type" value="Genomic_DNA"/>
</dbReference>
<organism evidence="3 4">
    <name type="scientific">Candidatus Magnetaquiglobus chichijimensis</name>
    <dbReference type="NCBI Taxonomy" id="3141448"/>
    <lineage>
        <taxon>Bacteria</taxon>
        <taxon>Pseudomonadati</taxon>
        <taxon>Pseudomonadota</taxon>
        <taxon>Magnetococcia</taxon>
        <taxon>Magnetococcales</taxon>
        <taxon>Candidatus Magnetaquicoccaceae</taxon>
        <taxon>Candidatus Magnetaquiglobus</taxon>
    </lineage>
</organism>
<proteinExistence type="predicted"/>
<gene>
    <name evidence="3" type="ORF">SIID45300_01473</name>
</gene>
<protein>
    <recommendedName>
        <fullName evidence="5">Prepilin-type N-terminal cleavage/methylation domain-containing protein</fullName>
    </recommendedName>
</protein>
<evidence type="ECO:0000256" key="1">
    <source>
        <dbReference type="SAM" id="MobiDB-lite"/>
    </source>
</evidence>
<dbReference type="InterPro" id="IPR012902">
    <property type="entry name" value="N_methyl_site"/>
</dbReference>
<evidence type="ECO:0000256" key="2">
    <source>
        <dbReference type="SAM" id="Phobius"/>
    </source>
</evidence>
<dbReference type="Gene3D" id="3.30.700.10">
    <property type="entry name" value="Glycoprotein, Type 4 Pilin"/>
    <property type="match status" value="1"/>
</dbReference>
<dbReference type="Pfam" id="PF07963">
    <property type="entry name" value="N_methyl"/>
    <property type="match status" value="1"/>
</dbReference>
<dbReference type="SUPFAM" id="SSF54523">
    <property type="entry name" value="Pili subunits"/>
    <property type="match status" value="1"/>
</dbReference>
<feature type="region of interest" description="Disordered" evidence="1">
    <location>
        <begin position="1"/>
        <end position="22"/>
    </location>
</feature>
<name>A0ABQ0C8D6_9PROT</name>
<accession>A0ABQ0C8D6</accession>
<reference evidence="3 4" key="1">
    <citation type="submission" date="2024-05" db="EMBL/GenBank/DDBJ databases">
        <authorList>
            <consortium name="Candidatus Magnetaquicoccaceae bacterium FCR-1 genome sequencing consortium"/>
            <person name="Shimoshige H."/>
            <person name="Shimamura S."/>
            <person name="Taoka A."/>
            <person name="Kobayashi H."/>
            <person name="Maekawa T."/>
        </authorList>
    </citation>
    <scope>NUCLEOTIDE SEQUENCE [LARGE SCALE GENOMIC DNA]</scope>
    <source>
        <strain evidence="3 4">FCR-1</strain>
    </source>
</reference>
<keyword evidence="2" id="KW-0812">Transmembrane</keyword>
<keyword evidence="4" id="KW-1185">Reference proteome</keyword>
<evidence type="ECO:0000313" key="4">
    <source>
        <dbReference type="Proteomes" id="UP001628193"/>
    </source>
</evidence>
<dbReference type="NCBIfam" id="TIGR02532">
    <property type="entry name" value="IV_pilin_GFxxxE"/>
    <property type="match status" value="1"/>
</dbReference>